<dbReference type="InterPro" id="IPR007497">
    <property type="entry name" value="SIMPL/DUF541"/>
</dbReference>
<evidence type="ECO:0000313" key="1">
    <source>
        <dbReference type="EMBL" id="USW56424.1"/>
    </source>
</evidence>
<evidence type="ECO:0008006" key="3">
    <source>
        <dbReference type="Google" id="ProtNLM"/>
    </source>
</evidence>
<evidence type="ECO:0000313" key="2">
    <source>
        <dbReference type="Proteomes" id="UP001056384"/>
    </source>
</evidence>
<dbReference type="AlphaFoldDB" id="A0A9Q9AWR9"/>
<name>A0A9Q9AWR9_9PEZI</name>
<organism evidence="1 2">
    <name type="scientific">Septoria linicola</name>
    <dbReference type="NCBI Taxonomy" id="215465"/>
    <lineage>
        <taxon>Eukaryota</taxon>
        <taxon>Fungi</taxon>
        <taxon>Dikarya</taxon>
        <taxon>Ascomycota</taxon>
        <taxon>Pezizomycotina</taxon>
        <taxon>Dothideomycetes</taxon>
        <taxon>Dothideomycetidae</taxon>
        <taxon>Mycosphaerellales</taxon>
        <taxon>Mycosphaerellaceae</taxon>
        <taxon>Septoria</taxon>
    </lineage>
</organism>
<accession>A0A9Q9AWR9</accession>
<reference evidence="1" key="1">
    <citation type="submission" date="2022-06" db="EMBL/GenBank/DDBJ databases">
        <title>Complete genome sequences of two strains of the flax pathogen Septoria linicola.</title>
        <authorList>
            <person name="Lapalu N."/>
            <person name="Simon A."/>
            <person name="Demenou B."/>
            <person name="Paumier D."/>
            <person name="Guillot M.-P."/>
            <person name="Gout L."/>
            <person name="Valade R."/>
        </authorList>
    </citation>
    <scope>NUCLEOTIDE SEQUENCE</scope>
    <source>
        <strain evidence="1">SE15195</strain>
    </source>
</reference>
<keyword evidence="2" id="KW-1185">Reference proteome</keyword>
<dbReference type="Proteomes" id="UP001056384">
    <property type="component" value="Chromosome 8"/>
</dbReference>
<dbReference type="Gene3D" id="3.30.110.170">
    <property type="entry name" value="Protein of unknown function (DUF541), domain 1"/>
    <property type="match status" value="1"/>
</dbReference>
<dbReference type="EMBL" id="CP099425">
    <property type="protein sequence ID" value="USW56424.1"/>
    <property type="molecule type" value="Genomic_DNA"/>
</dbReference>
<sequence length="247" mass="27313">MTLDPRNKHFEIILKGEAETFLPAERAVLGIEVSGRDLDKQAVAKHVLLTARRVETLLTQLAPQMNTVEARAEAPVDYWSRTSLSENSDVSGVPGRLDAALPQHTAKVEFEARFQHFTALSGLITDLALISPIVQTKPVQWILQDPTKDAHRADLRAKAATNAYRKALDYAHAMGYSQVRPHQLKECHANANSSKMKGGRMASNHERTSKNLAEILGLRDISAGSFEYQPDDIKVSVVIEAIFHATL</sequence>
<gene>
    <name evidence="1" type="ORF">Slin15195_G097430</name>
</gene>
<dbReference type="Pfam" id="PF04402">
    <property type="entry name" value="SIMPL"/>
    <property type="match status" value="1"/>
</dbReference>
<proteinExistence type="predicted"/>
<protein>
    <recommendedName>
        <fullName evidence="3">SIMPL domain-containing protein</fullName>
    </recommendedName>
</protein>